<sequence>HTRAVSENNFQHPYHLILEEYRSPLIGSLKEDPSHFPLMYCRQRSNMETDASLNTLPTCPTFSNKHFLLECDMKGPLKFEDGGVGTASGHIRVVLLNKHYFEMKGEGKGKPYESPLIGSLKEDPSHFPLMYCRPRSNMETDASPNTLPTCPTFSNKHFLLECDMKGPLKFEDGGVGTASGHIRNKSDV</sequence>
<protein>
    <submittedName>
        <fullName evidence="1">Uncharacterized protein</fullName>
    </submittedName>
</protein>
<organism evidence="1 2">
    <name type="scientific">Pocillopora damicornis</name>
    <name type="common">Cauliflower coral</name>
    <name type="synonym">Millepora damicornis</name>
    <dbReference type="NCBI Taxonomy" id="46731"/>
    <lineage>
        <taxon>Eukaryota</taxon>
        <taxon>Metazoa</taxon>
        <taxon>Cnidaria</taxon>
        <taxon>Anthozoa</taxon>
        <taxon>Hexacorallia</taxon>
        <taxon>Scleractinia</taxon>
        <taxon>Astrocoeniina</taxon>
        <taxon>Pocilloporidae</taxon>
        <taxon>Pocillopora</taxon>
    </lineage>
</organism>
<comment type="caution">
    <text evidence="1">The sequence shown here is derived from an EMBL/GenBank/DDBJ whole genome shotgun (WGS) entry which is preliminary data.</text>
</comment>
<proteinExistence type="predicted"/>
<accession>A0A3M6V1U1</accession>
<dbReference type="Proteomes" id="UP000275408">
    <property type="component" value="Unassembled WGS sequence"/>
</dbReference>
<keyword evidence="2" id="KW-1185">Reference proteome</keyword>
<name>A0A3M6V1U1_POCDA</name>
<gene>
    <name evidence="1" type="ORF">pdam_00015354</name>
</gene>
<reference evidence="1 2" key="1">
    <citation type="journal article" date="2018" name="Sci. Rep.">
        <title>Comparative analysis of the Pocillopora damicornis genome highlights role of immune system in coral evolution.</title>
        <authorList>
            <person name="Cunning R."/>
            <person name="Bay R.A."/>
            <person name="Gillette P."/>
            <person name="Baker A.C."/>
            <person name="Traylor-Knowles N."/>
        </authorList>
    </citation>
    <scope>NUCLEOTIDE SEQUENCE [LARGE SCALE GENOMIC DNA]</scope>
    <source>
        <strain evidence="1">RSMAS</strain>
        <tissue evidence="1">Whole animal</tissue>
    </source>
</reference>
<dbReference type="InterPro" id="IPR009017">
    <property type="entry name" value="GFP"/>
</dbReference>
<evidence type="ECO:0000313" key="2">
    <source>
        <dbReference type="Proteomes" id="UP000275408"/>
    </source>
</evidence>
<dbReference type="AlphaFoldDB" id="A0A3M6V1U1"/>
<dbReference type="EMBL" id="RCHS01000276">
    <property type="protein sequence ID" value="RMX59769.1"/>
    <property type="molecule type" value="Genomic_DNA"/>
</dbReference>
<dbReference type="Gene3D" id="2.40.155.10">
    <property type="entry name" value="Green fluorescent protein"/>
    <property type="match status" value="1"/>
</dbReference>
<feature type="non-terminal residue" evidence="1">
    <location>
        <position position="1"/>
    </location>
</feature>
<feature type="non-terminal residue" evidence="1">
    <location>
        <position position="188"/>
    </location>
</feature>
<evidence type="ECO:0000313" key="1">
    <source>
        <dbReference type="EMBL" id="RMX59769.1"/>
    </source>
</evidence>